<sequence>MVKAVSILGSSKGVSGTVFFTQEGNACCALPVLLLHQLIFSASSDSSSSPSKPPRLEQKLQSASSRFFRLFFIGSSLLSLFSFACGCGDKLRHWTGFPNSLNIDKKVELILSDVNTQYDISDVLDSDERLGFHV</sequence>
<comment type="caution">
    <text evidence="1">The sequence shown here is derived from an EMBL/GenBank/DDBJ whole genome shotgun (WGS) entry which is preliminary data.</text>
</comment>
<protein>
    <submittedName>
        <fullName evidence="1">Uncharacterized protein</fullName>
    </submittedName>
</protein>
<proteinExistence type="predicted"/>
<reference evidence="2" key="1">
    <citation type="journal article" date="2017" name="Plant J.">
        <title>The pomegranate (Punica granatum L.) genome and the genomics of punicalagin biosynthesis.</title>
        <authorList>
            <person name="Qin G."/>
            <person name="Xu C."/>
            <person name="Ming R."/>
            <person name="Tang H."/>
            <person name="Guyot R."/>
            <person name="Kramer E.M."/>
            <person name="Hu Y."/>
            <person name="Yi X."/>
            <person name="Qi Y."/>
            <person name="Xu X."/>
            <person name="Gao Z."/>
            <person name="Pan H."/>
            <person name="Jian J."/>
            <person name="Tian Y."/>
            <person name="Yue Z."/>
            <person name="Xu Y."/>
        </authorList>
    </citation>
    <scope>NUCLEOTIDE SEQUENCE [LARGE SCALE GENOMIC DNA]</scope>
    <source>
        <strain evidence="2">cv. Dabenzi</strain>
    </source>
</reference>
<organism evidence="1 2">
    <name type="scientific">Punica granatum</name>
    <name type="common">Pomegranate</name>
    <dbReference type="NCBI Taxonomy" id="22663"/>
    <lineage>
        <taxon>Eukaryota</taxon>
        <taxon>Viridiplantae</taxon>
        <taxon>Streptophyta</taxon>
        <taxon>Embryophyta</taxon>
        <taxon>Tracheophyta</taxon>
        <taxon>Spermatophyta</taxon>
        <taxon>Magnoliopsida</taxon>
        <taxon>eudicotyledons</taxon>
        <taxon>Gunneridae</taxon>
        <taxon>Pentapetalae</taxon>
        <taxon>rosids</taxon>
        <taxon>malvids</taxon>
        <taxon>Myrtales</taxon>
        <taxon>Lythraceae</taxon>
        <taxon>Punica</taxon>
    </lineage>
</organism>
<evidence type="ECO:0000313" key="2">
    <source>
        <dbReference type="Proteomes" id="UP000197138"/>
    </source>
</evidence>
<name>A0A218XAZ4_PUNGR</name>
<accession>A0A218XAZ4</accession>
<dbReference type="Proteomes" id="UP000197138">
    <property type="component" value="Unassembled WGS sequence"/>
</dbReference>
<evidence type="ECO:0000313" key="1">
    <source>
        <dbReference type="EMBL" id="OWM81876.1"/>
    </source>
</evidence>
<gene>
    <name evidence="1" type="ORF">CDL15_Pgr007914</name>
</gene>
<dbReference type="AlphaFoldDB" id="A0A218XAZ4"/>
<dbReference type="EMBL" id="MTKT01002214">
    <property type="protein sequence ID" value="OWM81876.1"/>
    <property type="molecule type" value="Genomic_DNA"/>
</dbReference>